<protein>
    <submittedName>
        <fullName evidence="3">Polynucleotide adenylyltransferase</fullName>
    </submittedName>
</protein>
<evidence type="ECO:0000313" key="3">
    <source>
        <dbReference type="WBParaSite" id="scf7180000417984.g1966"/>
    </source>
</evidence>
<organism evidence="2 3">
    <name type="scientific">Meloidogyne floridensis</name>
    <dbReference type="NCBI Taxonomy" id="298350"/>
    <lineage>
        <taxon>Eukaryota</taxon>
        <taxon>Metazoa</taxon>
        <taxon>Ecdysozoa</taxon>
        <taxon>Nematoda</taxon>
        <taxon>Chromadorea</taxon>
        <taxon>Rhabditida</taxon>
        <taxon>Tylenchina</taxon>
        <taxon>Tylenchomorpha</taxon>
        <taxon>Tylenchoidea</taxon>
        <taxon>Meloidogynidae</taxon>
        <taxon>Meloidogyninae</taxon>
        <taxon>Meloidogyne</taxon>
    </lineage>
</organism>
<dbReference type="SUPFAM" id="SSF81631">
    <property type="entry name" value="PAP/OAS1 substrate-binding domain"/>
    <property type="match status" value="1"/>
</dbReference>
<feature type="signal peptide" evidence="1">
    <location>
        <begin position="1"/>
        <end position="21"/>
    </location>
</feature>
<accession>A0A915NFC2</accession>
<dbReference type="Proteomes" id="UP000887560">
    <property type="component" value="Unplaced"/>
</dbReference>
<sequence>MTLSKIYFLILLYSLSTIISTTDLIYSPEYVQIYLNGSNNEAFVKELSIRSFTWNWKNFLEAIIIKKERILGSNINSEFSRAFYEVSEDSTKLLKESLINTTKNISPKLLLNKKEFCLLYRFLNLMAKNKILLENKNWETFVKNCLIIQDIEISIFNNDILCETTEQIDDTIDKCFANPSFQSKVGLSHSLFYNQVEEDLQPLIFRKIESKKLMKNLIGIERFNVIDNKLHVEIRQKMQISILEPTNRWNLYKEIFQYNVPEDRMHDNYNFKYLTKEENKLNLAILLNLIEKVANKLLKISNYSNELEDIFRIIKYKAYESINNEFNGSLTFDYLLFLNARVYKFEDLINSGKTEIVFKEIDGFIENIQIKVYNEEDYLKLRESLNDEHIEFLNKKFKNKNTLKELKEKKEGNLFFLLMFLQQNSETIEFLDKYGLLDTSAKKPHDPNRDTDTAEVCLKLNNLVLLDTENISSYYIKALTKEQEIEQKYNKIIADFLVWFNWGYSLLNEKGKRKDNEKRTNILAVWNAQKYNHLMHYFKLLWIEEFRFEETKIELLCKLELLKLMIERLMKEKLVSDKNVILAEWSVIEKAKYYKANKNISEIFEEWLRDRHYEMIKDLIEDNKSNLLAVIGTNTDQADKKFEIIPQVNTEIKENKKIITKGNDKITEIEKEETKIENNEENIKLEFFTEDKNLFFIFNEFNKGKQAVNQSFVDVGIYVNEIGKRFEFLEKLKKFYKNIFDIYFVNLKKFERMENYWGKIKEKLISKNNDKINLNIENELHYFLIEILKVIEGKLINEESFGKIRENLYLEKISKYFVEFSGINWSVLNANQKQFVQEILNLEEKEPLKKWTIKIEKRIEKLKQIKEQIEIDNSGNTLLYLHPEGFKPSSLNKSYRDLTLYVAHNDISPMKSFSKLFEEWNDILKRAKKFSNFQLFMSSPYNKQGGHIHAIVLAFGAGKIGDEMIKELFIDKASRFLTSFFSQCPDNSLYCHLFNNARKQSLSGMHKLLRISDNDIYYEVNGTEFIITYVNNKDERILQNDTKWIENFMRKISKNLNIKEQNASILYNLSLFKTYEYLEELLKNKNEKERNILNQTFMVLKNWAKAHCVYNSQFGFLDGTSISLMLTKIFLLFPEANIIQLIERLEKVVTFLSNRPIKNEFVYMKNNVEGSEFVKIYKHFIVFSCITEEEAGQENFCGFLENLDKINEKIEKISQIEMYHIGLKTEDCPTEMEKIKNEDGQQFDFEEKEESENVNFCTSWLVGIKGKDEFMDKDLLKFEIEEGVKTIGVTEDLKIF</sequence>
<dbReference type="Gene3D" id="1.10.1410.10">
    <property type="match status" value="1"/>
</dbReference>
<evidence type="ECO:0000313" key="2">
    <source>
        <dbReference type="Proteomes" id="UP000887560"/>
    </source>
</evidence>
<feature type="chain" id="PRO_5036746942" evidence="1">
    <location>
        <begin position="22"/>
        <end position="1296"/>
    </location>
</feature>
<reference evidence="3" key="1">
    <citation type="submission" date="2022-11" db="UniProtKB">
        <authorList>
            <consortium name="WormBaseParasite"/>
        </authorList>
    </citation>
    <scope>IDENTIFICATION</scope>
</reference>
<name>A0A915NFC2_9BILA</name>
<dbReference type="WBParaSite" id="scf7180000417984.g1966">
    <property type="protein sequence ID" value="scf7180000417984.g1966"/>
    <property type="gene ID" value="scf7180000417984.g1966"/>
</dbReference>
<keyword evidence="1" id="KW-0732">Signal</keyword>
<evidence type="ECO:0000256" key="1">
    <source>
        <dbReference type="SAM" id="SignalP"/>
    </source>
</evidence>
<keyword evidence="2" id="KW-1185">Reference proteome</keyword>
<proteinExistence type="predicted"/>
<dbReference type="Gene3D" id="3.30.70.590">
    <property type="entry name" value="Poly(A) polymerase predicted RNA binding domain"/>
    <property type="match status" value="1"/>
</dbReference>